<protein>
    <recommendedName>
        <fullName evidence="3">Growth inhibitor PemK</fullName>
    </recommendedName>
</protein>
<proteinExistence type="predicted"/>
<dbReference type="Pfam" id="PF02452">
    <property type="entry name" value="PemK_toxin"/>
    <property type="match status" value="1"/>
</dbReference>
<dbReference type="InterPro" id="IPR003477">
    <property type="entry name" value="PemK-like"/>
</dbReference>
<evidence type="ECO:0000313" key="1">
    <source>
        <dbReference type="EMBL" id="PPQ36151.1"/>
    </source>
</evidence>
<comment type="caution">
    <text evidence="1">The sequence shown here is derived from an EMBL/GenBank/DDBJ whole genome shotgun (WGS) entry which is preliminary data.</text>
</comment>
<evidence type="ECO:0000313" key="2">
    <source>
        <dbReference type="Proteomes" id="UP000239724"/>
    </source>
</evidence>
<dbReference type="SUPFAM" id="SSF50118">
    <property type="entry name" value="Cell growth inhibitor/plasmid maintenance toxic component"/>
    <property type="match status" value="1"/>
</dbReference>
<sequence length="81" mass="8077">MGRSGLISRGDIVIVALQGDSGKPRPAVIIQANWFNTLATVVALPLTSHLQDAAALRINVAPSASNVTGSSPGSAGEAAAV</sequence>
<accession>A0A2S6NLH1</accession>
<organism evidence="1 2">
    <name type="scientific">Rhodopila globiformis</name>
    <name type="common">Rhodopseudomonas globiformis</name>
    <dbReference type="NCBI Taxonomy" id="1071"/>
    <lineage>
        <taxon>Bacteria</taxon>
        <taxon>Pseudomonadati</taxon>
        <taxon>Pseudomonadota</taxon>
        <taxon>Alphaproteobacteria</taxon>
        <taxon>Acetobacterales</taxon>
        <taxon>Acetobacteraceae</taxon>
        <taxon>Rhodopila</taxon>
    </lineage>
</organism>
<gene>
    <name evidence="1" type="ORF">CCS01_05505</name>
</gene>
<evidence type="ECO:0008006" key="3">
    <source>
        <dbReference type="Google" id="ProtNLM"/>
    </source>
</evidence>
<dbReference type="OrthoDB" id="3196747at2"/>
<dbReference type="Proteomes" id="UP000239724">
    <property type="component" value="Unassembled WGS sequence"/>
</dbReference>
<reference evidence="1 2" key="1">
    <citation type="journal article" date="2018" name="Arch. Microbiol.">
        <title>New insights into the metabolic potential of the phototrophic purple bacterium Rhodopila globiformis DSM 161(T) from its draft genome sequence and evidence for a vanadium-dependent nitrogenase.</title>
        <authorList>
            <person name="Imhoff J.F."/>
            <person name="Rahn T."/>
            <person name="Kunzel S."/>
            <person name="Neulinger S.C."/>
        </authorList>
    </citation>
    <scope>NUCLEOTIDE SEQUENCE [LARGE SCALE GENOMIC DNA]</scope>
    <source>
        <strain evidence="1 2">DSM 161</strain>
    </source>
</reference>
<name>A0A2S6NLH1_RHOGL</name>
<dbReference type="InterPro" id="IPR011067">
    <property type="entry name" value="Plasmid_toxin/cell-grow_inhib"/>
</dbReference>
<dbReference type="EMBL" id="NHRY01000061">
    <property type="protein sequence ID" value="PPQ36151.1"/>
    <property type="molecule type" value="Genomic_DNA"/>
</dbReference>
<dbReference type="Gene3D" id="2.30.30.110">
    <property type="match status" value="1"/>
</dbReference>
<dbReference type="GO" id="GO:0003677">
    <property type="term" value="F:DNA binding"/>
    <property type="evidence" value="ECO:0007669"/>
    <property type="project" value="InterPro"/>
</dbReference>
<keyword evidence="2" id="KW-1185">Reference proteome</keyword>
<dbReference type="AlphaFoldDB" id="A0A2S6NLH1"/>